<dbReference type="InterPro" id="IPR000330">
    <property type="entry name" value="SNF2_N"/>
</dbReference>
<dbReference type="InterPro" id="IPR027417">
    <property type="entry name" value="P-loop_NTPase"/>
</dbReference>
<dbReference type="SMART" id="SM00490">
    <property type="entry name" value="HELICc"/>
    <property type="match status" value="1"/>
</dbReference>
<dbReference type="PANTHER" id="PTHR45626:SF51">
    <property type="entry name" value="SNF2-RELATED DOMAIN-CONTAINING PROTEIN"/>
    <property type="match status" value="1"/>
</dbReference>
<evidence type="ECO:0000313" key="7">
    <source>
        <dbReference type="Proteomes" id="UP000184267"/>
    </source>
</evidence>
<feature type="compositionally biased region" description="Basic and acidic residues" evidence="4">
    <location>
        <begin position="868"/>
        <end position="877"/>
    </location>
</feature>
<evidence type="ECO:0000256" key="3">
    <source>
        <dbReference type="ARBA" id="ARBA00022840"/>
    </source>
</evidence>
<dbReference type="GO" id="GO:0005524">
    <property type="term" value="F:ATP binding"/>
    <property type="evidence" value="ECO:0007669"/>
    <property type="project" value="UniProtKB-KW"/>
</dbReference>
<evidence type="ECO:0000259" key="5">
    <source>
        <dbReference type="PROSITE" id="PS51194"/>
    </source>
</evidence>
<keyword evidence="2" id="KW-0378">Hydrolase</keyword>
<sequence length="1148" mass="130419">MATTKVKRLFTATPNIYSALKNLLPAGTVVFDIVAPLQGFTGEDGLAEDGWRSFPQVVVGFRDESGRLDKISFLARHRFITATYRVDAAQTQLFVRIYVIPWDLAGSRGELRVRDEDVVLKGCKYLKQLFVQICTDTSLWDGRAASSPSSPSYFINPAADNRSLLDIYNTLPSPSAPPVKGRIPGLRTKLYEYQRRSVATMMARETNPGTIDHPLYIPLQGMDGRVFYMQPATMEILSELPRVSAVRGGILCEELGTGKTIMILSLILATINQLASPEEGIHEERTPMTPIAFRRFQTASVLSQRAKLSGARKRKGPDDSGFPSLAEIILHKCRVEPEHIPWREPAEQERLERHRMWKPLMANVPFYLHSPDPPEAAYGRRARQQETSGPKVMYLTAATLVIVPDNLRRQWANEILKHCTDLMRVLLVEDQRDLPDAPQLATYYDIVLMSQSRFSQEAKKKNVESLHSWNVCDCKLMRRCKCSRRKDVSPLLQIRWKRIVVDEGHNTAEKRTEYAIFSNILSVERRWIVTGTPTTNLLGLSFGSGSELLYPQDEEEVMRVEPQRVWHGDEREDLRKLGNMLSYFLLMMPFASKSEPKAFATLVSNPLFASSGPYPGDIDVLVQVMSSVMVRHRIEDVESEVQLALLNHKTVLLDMDPLAVKTYNLIQATIAVNVVDSERQHQDYIFHPRNAAHLQELISNISHVMFWHVVDSGLDERLRNSHLALENLSKRDGDPEDFELIQQSILHVRSAMEDPVWLALQNHYQVFHRVEEVPPLIYEAWCGFPELARTTSSVLFLSPSALGEMRKTVTERPLSSVHKICENGRAYVEREQAYREWLRLQDRRKKSSRERSDSDKQSIALDAAARQKAQDKKEEMKREMEAALARLNAAFSGDENATATTKDASQRTVESAMLRLSQAANIRIGNSTSTKMDYILHEVLTYGTEEKFLIFSESQATLAFIGEAFDLCRIKYLSFSGQHNREERQSMITTFETSDLYRVLLLELKYGARGLNLVSASRVIFCEPVWKADVESQAIKRVHRIGQTRQVVHVTTLAIKSTFEEVMVARSKALRENKQEFAKAATDDRTIRDFIEHPTFLPVPTGERLVKIDVPLFDLPPPPSQTPPRTMPVIEITTGPPRKKQKHVAFAG</sequence>
<dbReference type="InterPro" id="IPR038718">
    <property type="entry name" value="SNF2-like_sf"/>
</dbReference>
<evidence type="ECO:0000256" key="2">
    <source>
        <dbReference type="ARBA" id="ARBA00022801"/>
    </source>
</evidence>
<feature type="region of interest" description="Disordered" evidence="4">
    <location>
        <begin position="845"/>
        <end position="877"/>
    </location>
</feature>
<dbReference type="GO" id="GO:0008094">
    <property type="term" value="F:ATP-dependent activity, acting on DNA"/>
    <property type="evidence" value="ECO:0007669"/>
    <property type="project" value="TreeGrafter"/>
</dbReference>
<name>A0A1M2VTK5_TRAPU</name>
<evidence type="ECO:0000313" key="6">
    <source>
        <dbReference type="EMBL" id="OJT10935.1"/>
    </source>
</evidence>
<dbReference type="EMBL" id="MNAD01000707">
    <property type="protein sequence ID" value="OJT10935.1"/>
    <property type="molecule type" value="Genomic_DNA"/>
</dbReference>
<dbReference type="OrthoDB" id="2801544at2759"/>
<keyword evidence="3" id="KW-0067">ATP-binding</keyword>
<dbReference type="InterPro" id="IPR014001">
    <property type="entry name" value="Helicase_ATP-bd"/>
</dbReference>
<gene>
    <name evidence="6" type="ORF">TRAPUB_12556</name>
</gene>
<dbReference type="STRING" id="154538.A0A1M2VTK5"/>
<keyword evidence="1" id="KW-0547">Nucleotide-binding</keyword>
<dbReference type="OMA" id="NLVDHWL"/>
<dbReference type="Pfam" id="PF00271">
    <property type="entry name" value="Helicase_C"/>
    <property type="match status" value="1"/>
</dbReference>
<feature type="domain" description="Helicase C-terminal" evidence="5">
    <location>
        <begin position="935"/>
        <end position="1085"/>
    </location>
</feature>
<dbReference type="InterPro" id="IPR001650">
    <property type="entry name" value="Helicase_C-like"/>
</dbReference>
<accession>A0A1M2VTK5</accession>
<dbReference type="Gene3D" id="3.40.50.10810">
    <property type="entry name" value="Tandem AAA-ATPase domain"/>
    <property type="match status" value="1"/>
</dbReference>
<dbReference type="GO" id="GO:0006281">
    <property type="term" value="P:DNA repair"/>
    <property type="evidence" value="ECO:0007669"/>
    <property type="project" value="TreeGrafter"/>
</dbReference>
<dbReference type="Pfam" id="PF00176">
    <property type="entry name" value="SNF2-rel_dom"/>
    <property type="match status" value="1"/>
</dbReference>
<dbReference type="InterPro" id="IPR049730">
    <property type="entry name" value="SNF2/RAD54-like_C"/>
</dbReference>
<dbReference type="Proteomes" id="UP000184267">
    <property type="component" value="Unassembled WGS sequence"/>
</dbReference>
<protein>
    <recommendedName>
        <fullName evidence="5">Helicase C-terminal domain-containing protein</fullName>
    </recommendedName>
</protein>
<reference evidence="6 7" key="1">
    <citation type="submission" date="2016-10" db="EMBL/GenBank/DDBJ databases">
        <title>Genome sequence of the basidiomycete white-rot fungus Trametes pubescens.</title>
        <authorList>
            <person name="Makela M.R."/>
            <person name="Granchi Z."/>
            <person name="Peng M."/>
            <person name="De Vries R.P."/>
            <person name="Grigoriev I."/>
            <person name="Riley R."/>
            <person name="Hilden K."/>
        </authorList>
    </citation>
    <scope>NUCLEOTIDE SEQUENCE [LARGE SCALE GENOMIC DNA]</scope>
    <source>
        <strain evidence="6 7">FBCC735</strain>
    </source>
</reference>
<dbReference type="InterPro" id="IPR050628">
    <property type="entry name" value="SNF2_RAD54_helicase_TF"/>
</dbReference>
<comment type="caution">
    <text evidence="6">The sequence shown here is derived from an EMBL/GenBank/DDBJ whole genome shotgun (WGS) entry which is preliminary data.</text>
</comment>
<keyword evidence="7" id="KW-1185">Reference proteome</keyword>
<dbReference type="Gene3D" id="3.40.50.300">
    <property type="entry name" value="P-loop containing nucleotide triphosphate hydrolases"/>
    <property type="match status" value="1"/>
</dbReference>
<evidence type="ECO:0000256" key="1">
    <source>
        <dbReference type="ARBA" id="ARBA00022741"/>
    </source>
</evidence>
<dbReference type="AlphaFoldDB" id="A0A1M2VTK5"/>
<dbReference type="SUPFAM" id="SSF52540">
    <property type="entry name" value="P-loop containing nucleoside triphosphate hydrolases"/>
    <property type="match status" value="2"/>
</dbReference>
<dbReference type="PANTHER" id="PTHR45626">
    <property type="entry name" value="TRANSCRIPTION TERMINATION FACTOR 2-RELATED"/>
    <property type="match status" value="1"/>
</dbReference>
<dbReference type="GO" id="GO:0016787">
    <property type="term" value="F:hydrolase activity"/>
    <property type="evidence" value="ECO:0007669"/>
    <property type="project" value="UniProtKB-KW"/>
</dbReference>
<dbReference type="GO" id="GO:0005634">
    <property type="term" value="C:nucleus"/>
    <property type="evidence" value="ECO:0007669"/>
    <property type="project" value="TreeGrafter"/>
</dbReference>
<proteinExistence type="predicted"/>
<dbReference type="PROSITE" id="PS51194">
    <property type="entry name" value="HELICASE_CTER"/>
    <property type="match status" value="1"/>
</dbReference>
<dbReference type="SMART" id="SM00487">
    <property type="entry name" value="DEXDc"/>
    <property type="match status" value="1"/>
</dbReference>
<evidence type="ECO:0000256" key="4">
    <source>
        <dbReference type="SAM" id="MobiDB-lite"/>
    </source>
</evidence>
<dbReference type="CDD" id="cd18793">
    <property type="entry name" value="SF2_C_SNF"/>
    <property type="match status" value="1"/>
</dbReference>
<organism evidence="6 7">
    <name type="scientific">Trametes pubescens</name>
    <name type="common">White-rot fungus</name>
    <dbReference type="NCBI Taxonomy" id="154538"/>
    <lineage>
        <taxon>Eukaryota</taxon>
        <taxon>Fungi</taxon>
        <taxon>Dikarya</taxon>
        <taxon>Basidiomycota</taxon>
        <taxon>Agaricomycotina</taxon>
        <taxon>Agaricomycetes</taxon>
        <taxon>Polyporales</taxon>
        <taxon>Polyporaceae</taxon>
        <taxon>Trametes</taxon>
    </lineage>
</organism>